<dbReference type="InterPro" id="IPR017860">
    <property type="entry name" value="Peptidase_M22_CS"/>
</dbReference>
<evidence type="ECO:0000256" key="4">
    <source>
        <dbReference type="ARBA" id="ARBA00022723"/>
    </source>
</evidence>
<evidence type="ECO:0000313" key="9">
    <source>
        <dbReference type="EMBL" id="KIM45154.1"/>
    </source>
</evidence>
<sequence>MNSSRILIFHAGFKRKCNPSFRLTGTRHFTVLAIESSADDTCCAIVDSTRKIYSNIVMKQNDIHEPYGGIYPMSAIGTHQQNMPCAVQRALDDSKLDLLRDIDGIAFTRGPGMPGCLSVGMNAAKTLAAALRKPLVGVHHMQAHALTPLLTAWPNQPTFPFLTQLVSGGHTLLLLATSVNSFRILATTRDESIGRSFDKVSKLLELNWTNLGPGDALEKFCAEDSGVDCPSIPAFPRPLLGKLAYSFAALHSHVKQFIEVQGGIANLTLSMKRALARGFQIAAVQHLEEKLLLGLNYCKTENIPVRSVVVSGGVASNTFLRERFQACLLDFDSNTSLSLTFPPPSLCTDNAVMIGWTSIYRFLAQDTDNYDIGLRPKWCIEDL</sequence>
<dbReference type="GO" id="GO:0072670">
    <property type="term" value="P:mitochondrial tRNA threonylcarbamoyladenosine modification"/>
    <property type="evidence" value="ECO:0007669"/>
    <property type="project" value="TreeGrafter"/>
</dbReference>
<dbReference type="PANTHER" id="PTHR11735">
    <property type="entry name" value="TRNA N6-ADENOSINE THREONYLCARBAMOYLTRANSFERASE"/>
    <property type="match status" value="1"/>
</dbReference>
<dbReference type="InterPro" id="IPR022450">
    <property type="entry name" value="TsaD"/>
</dbReference>
<name>A0A0C3CM38_HEBCY</name>
<keyword evidence="5 7" id="KW-0012">Acyltransferase</keyword>
<evidence type="ECO:0000256" key="6">
    <source>
        <dbReference type="ARBA" id="ARBA00048117"/>
    </source>
</evidence>
<dbReference type="InterPro" id="IPR043129">
    <property type="entry name" value="ATPase_NBD"/>
</dbReference>
<evidence type="ECO:0000256" key="7">
    <source>
        <dbReference type="HAMAP-Rule" id="MF_03179"/>
    </source>
</evidence>
<dbReference type="PANTHER" id="PTHR11735:SF6">
    <property type="entry name" value="TRNA N6-ADENOSINE THREONYLCARBAMOYLTRANSFERASE, MITOCHONDRIAL"/>
    <property type="match status" value="1"/>
</dbReference>
<gene>
    <name evidence="9" type="ORF">M413DRAFT_66070</name>
</gene>
<dbReference type="GO" id="GO:0061711">
    <property type="term" value="F:tRNA N(6)-L-threonylcarbamoyladenine synthase activity"/>
    <property type="evidence" value="ECO:0007669"/>
    <property type="project" value="UniProtKB-EC"/>
</dbReference>
<dbReference type="HAMAP" id="MF_01445">
    <property type="entry name" value="TsaD"/>
    <property type="match status" value="1"/>
</dbReference>
<dbReference type="InterPro" id="IPR000905">
    <property type="entry name" value="Gcp-like_dom"/>
</dbReference>
<comment type="subunit">
    <text evidence="7">Homodimer.</text>
</comment>
<dbReference type="EMBL" id="KN831772">
    <property type="protein sequence ID" value="KIM45154.1"/>
    <property type="molecule type" value="Genomic_DNA"/>
</dbReference>
<keyword evidence="10" id="KW-1185">Reference proteome</keyword>
<comment type="cofactor">
    <cofactor evidence="7">
        <name>a divalent metal cation</name>
        <dbReference type="ChEBI" id="CHEBI:60240"/>
    </cofactor>
    <text evidence="7">Binds 1 divalent metal cation per subunit.</text>
</comment>
<evidence type="ECO:0000256" key="5">
    <source>
        <dbReference type="ARBA" id="ARBA00023315"/>
    </source>
</evidence>
<dbReference type="CDD" id="cd24134">
    <property type="entry name" value="ASKHA_NBD_OSGEPL1_QRI7_euk"/>
    <property type="match status" value="1"/>
</dbReference>
<protein>
    <recommendedName>
        <fullName evidence="1">N(6)-L-threonylcarbamoyladenine synthase</fullName>
        <ecNumber evidence="1">2.3.1.234</ecNumber>
    </recommendedName>
</protein>
<dbReference type="Proteomes" id="UP000053424">
    <property type="component" value="Unassembled WGS sequence"/>
</dbReference>
<keyword evidence="7" id="KW-0496">Mitochondrion</keyword>
<evidence type="ECO:0000256" key="2">
    <source>
        <dbReference type="ARBA" id="ARBA00022679"/>
    </source>
</evidence>
<evidence type="ECO:0000256" key="1">
    <source>
        <dbReference type="ARBA" id="ARBA00012156"/>
    </source>
</evidence>
<dbReference type="HOGENOM" id="CLU_023208_4_3_1"/>
<dbReference type="STRING" id="686832.A0A0C3CM38"/>
<feature type="domain" description="Gcp-like" evidence="8">
    <location>
        <begin position="51"/>
        <end position="356"/>
    </location>
</feature>
<comment type="subcellular location">
    <subcellularLocation>
        <location evidence="7">Mitochondrion</location>
    </subcellularLocation>
</comment>
<dbReference type="InterPro" id="IPR017861">
    <property type="entry name" value="KAE1/TsaD"/>
</dbReference>
<keyword evidence="2 7" id="KW-0808">Transferase</keyword>
<dbReference type="Gene3D" id="3.30.420.40">
    <property type="match status" value="2"/>
</dbReference>
<reference evidence="10" key="2">
    <citation type="submission" date="2015-01" db="EMBL/GenBank/DDBJ databases">
        <title>Evolutionary Origins and Diversification of the Mycorrhizal Mutualists.</title>
        <authorList>
            <consortium name="DOE Joint Genome Institute"/>
            <consortium name="Mycorrhizal Genomics Consortium"/>
            <person name="Kohler A."/>
            <person name="Kuo A."/>
            <person name="Nagy L.G."/>
            <person name="Floudas D."/>
            <person name="Copeland A."/>
            <person name="Barry K.W."/>
            <person name="Cichocki N."/>
            <person name="Veneault-Fourrey C."/>
            <person name="LaButti K."/>
            <person name="Lindquist E.A."/>
            <person name="Lipzen A."/>
            <person name="Lundell T."/>
            <person name="Morin E."/>
            <person name="Murat C."/>
            <person name="Riley R."/>
            <person name="Ohm R."/>
            <person name="Sun H."/>
            <person name="Tunlid A."/>
            <person name="Henrissat B."/>
            <person name="Grigoriev I.V."/>
            <person name="Hibbett D.S."/>
            <person name="Martin F."/>
        </authorList>
    </citation>
    <scope>NUCLEOTIDE SEQUENCE [LARGE SCALE GENOMIC DNA]</scope>
    <source>
        <strain evidence="10">h7</strain>
    </source>
</reference>
<keyword evidence="3 7" id="KW-0819">tRNA processing</keyword>
<organism evidence="9 10">
    <name type="scientific">Hebeloma cylindrosporum</name>
    <dbReference type="NCBI Taxonomy" id="76867"/>
    <lineage>
        <taxon>Eukaryota</taxon>
        <taxon>Fungi</taxon>
        <taxon>Dikarya</taxon>
        <taxon>Basidiomycota</taxon>
        <taxon>Agaricomycotina</taxon>
        <taxon>Agaricomycetes</taxon>
        <taxon>Agaricomycetidae</taxon>
        <taxon>Agaricales</taxon>
        <taxon>Agaricineae</taxon>
        <taxon>Hymenogastraceae</taxon>
        <taxon>Hebeloma</taxon>
    </lineage>
</organism>
<evidence type="ECO:0000313" key="10">
    <source>
        <dbReference type="Proteomes" id="UP000053424"/>
    </source>
</evidence>
<dbReference type="Pfam" id="PF00814">
    <property type="entry name" value="TsaD"/>
    <property type="match status" value="1"/>
</dbReference>
<dbReference type="OrthoDB" id="10259622at2759"/>
<dbReference type="PRINTS" id="PR00789">
    <property type="entry name" value="OSIALOPTASE"/>
</dbReference>
<dbReference type="NCBIfam" id="TIGR00329">
    <property type="entry name" value="gcp_kae1"/>
    <property type="match status" value="1"/>
</dbReference>
<evidence type="ECO:0000256" key="3">
    <source>
        <dbReference type="ARBA" id="ARBA00022694"/>
    </source>
</evidence>
<evidence type="ECO:0000259" key="8">
    <source>
        <dbReference type="Pfam" id="PF00814"/>
    </source>
</evidence>
<dbReference type="AlphaFoldDB" id="A0A0C3CM38"/>
<comment type="catalytic activity">
    <reaction evidence="6 7">
        <text>L-threonylcarbamoyladenylate + adenosine(37) in tRNA = N(6)-L-threonylcarbamoyladenosine(37) in tRNA + AMP + H(+)</text>
        <dbReference type="Rhea" id="RHEA:37059"/>
        <dbReference type="Rhea" id="RHEA-COMP:10162"/>
        <dbReference type="Rhea" id="RHEA-COMP:10163"/>
        <dbReference type="ChEBI" id="CHEBI:15378"/>
        <dbReference type="ChEBI" id="CHEBI:73682"/>
        <dbReference type="ChEBI" id="CHEBI:74411"/>
        <dbReference type="ChEBI" id="CHEBI:74418"/>
        <dbReference type="ChEBI" id="CHEBI:456215"/>
        <dbReference type="EC" id="2.3.1.234"/>
    </reaction>
</comment>
<dbReference type="PROSITE" id="PS01016">
    <property type="entry name" value="GLYCOPROTEASE"/>
    <property type="match status" value="1"/>
</dbReference>
<comment type="similarity">
    <text evidence="7">Belongs to the KAE1 / TsaD family.</text>
</comment>
<comment type="function">
    <text evidence="7">Required for the formation of a threonylcarbamoyl group on adenosine at position 37 (t(6)A37) in mitochondrial tRNAs that read codons beginning with adenine. Probably involved in the transfer of the threonylcarbamoyl moiety of threonylcarbamoyl-AMP (TC-AMP) to the N6 group of A37. Involved in mitochondrial genome maintenance.</text>
</comment>
<proteinExistence type="inferred from homology"/>
<dbReference type="SUPFAM" id="SSF53067">
    <property type="entry name" value="Actin-like ATPase domain"/>
    <property type="match status" value="2"/>
</dbReference>
<reference evidence="9 10" key="1">
    <citation type="submission" date="2014-04" db="EMBL/GenBank/DDBJ databases">
        <authorList>
            <consortium name="DOE Joint Genome Institute"/>
            <person name="Kuo A."/>
            <person name="Gay G."/>
            <person name="Dore J."/>
            <person name="Kohler A."/>
            <person name="Nagy L.G."/>
            <person name="Floudas D."/>
            <person name="Copeland A."/>
            <person name="Barry K.W."/>
            <person name="Cichocki N."/>
            <person name="Veneault-Fourrey C."/>
            <person name="LaButti K."/>
            <person name="Lindquist E.A."/>
            <person name="Lipzen A."/>
            <person name="Lundell T."/>
            <person name="Morin E."/>
            <person name="Murat C."/>
            <person name="Sun H."/>
            <person name="Tunlid A."/>
            <person name="Henrissat B."/>
            <person name="Grigoriev I.V."/>
            <person name="Hibbett D.S."/>
            <person name="Martin F."/>
            <person name="Nordberg H.P."/>
            <person name="Cantor M.N."/>
            <person name="Hua S.X."/>
        </authorList>
    </citation>
    <scope>NUCLEOTIDE SEQUENCE [LARGE SCALE GENOMIC DNA]</scope>
    <source>
        <strain evidence="10">h7</strain>
    </source>
</reference>
<dbReference type="EC" id="2.3.1.234" evidence="1"/>
<dbReference type="GO" id="GO:0046872">
    <property type="term" value="F:metal ion binding"/>
    <property type="evidence" value="ECO:0007669"/>
    <property type="project" value="UniProtKB-KW"/>
</dbReference>
<accession>A0A0C3CM38</accession>
<dbReference type="GO" id="GO:0005739">
    <property type="term" value="C:mitochondrion"/>
    <property type="evidence" value="ECO:0007669"/>
    <property type="project" value="UniProtKB-SubCell"/>
</dbReference>
<keyword evidence="4 7" id="KW-0479">Metal-binding</keyword>